<accession>A0A7G6T0N7</accession>
<evidence type="ECO:0000313" key="1">
    <source>
        <dbReference type="EMBL" id="QND60319.1"/>
    </source>
</evidence>
<dbReference type="Pfam" id="PF13481">
    <property type="entry name" value="AAA_25"/>
    <property type="match status" value="1"/>
</dbReference>
<protein>
    <submittedName>
        <fullName evidence="1">AAA family ATPase</fullName>
    </submittedName>
</protein>
<name>A0A7G6T0N7_9HYPH</name>
<proteinExistence type="predicted"/>
<gene>
    <name evidence="1" type="ORF">HB778_30055</name>
</gene>
<dbReference type="SUPFAM" id="SSF52540">
    <property type="entry name" value="P-loop containing nucleoside triphosphate hydrolases"/>
    <property type="match status" value="1"/>
</dbReference>
<dbReference type="InterPro" id="IPR027417">
    <property type="entry name" value="P-loop_NTPase"/>
</dbReference>
<reference evidence="2" key="1">
    <citation type="journal article" date="2020" name="Mol. Plant Microbe">
        <title>Rhizobial microsymbionts of the narrowly endemic Oxytropis species growing in Kamchatka are characterized by significant genetic diversity and possess a set of genes that are associated with T3SS and T6SS secretion systems and can affect the development of symbiosis.</title>
        <authorList>
            <person name="Safronova V."/>
            <person name="Guro P."/>
            <person name="Sazanova A."/>
            <person name="Kuznetsova I."/>
            <person name="Belimov A."/>
            <person name="Yakubov V."/>
            <person name="Chirak E."/>
            <person name="Afonin A."/>
            <person name="Gogolev Y."/>
            <person name="Andronov E."/>
            <person name="Tikhonovich I."/>
        </authorList>
    </citation>
    <scope>NUCLEOTIDE SEQUENCE [LARGE SCALE GENOMIC DNA]</scope>
    <source>
        <strain evidence="2">583</strain>
    </source>
</reference>
<dbReference type="EMBL" id="CP050296">
    <property type="protein sequence ID" value="QND60319.1"/>
    <property type="molecule type" value="Genomic_DNA"/>
</dbReference>
<dbReference type="Gene3D" id="3.40.50.300">
    <property type="entry name" value="P-loop containing nucleotide triphosphate hydrolases"/>
    <property type="match status" value="1"/>
</dbReference>
<dbReference type="AlphaFoldDB" id="A0A7G6T0N7"/>
<sequence length="436" mass="47847">MGVMIIAKGAVQPDQEVKGAAMELLRQLMSNKLDGGQKQQAAPPEPPKALDIEVWSAAGIDATKIPPREFLLGNVFARTFVSSLFADGATGKTTLRIAQALALASGRRLTEERVHKRCNVLLMCFEDDADELKRRVAAARMHHKITDEEIGDRLHLATPGLSAGKLMVIDPGTRQPALSNLAPTVEQLVTKYRIDLVILDPLKKIHGVEENSNDHMDAVVQTLTDMASRLNIAIDLPHHMAKGTPDPGNANRGRGASALKDAIRLGYTMTHMSAEEAKAFHIPEDDRKQYVRVDPAKVNIARQGRSAQWFKLISQNIGNGTHEYPNGDDVQAIVPWTPPDLMAGMDGVTCHRILMEIRDGLENGERYTDASRATDRCVSVAFGMHVQNKSASDARQIVGKWIKDGVVRVEDYKSPVTRKTLKGLFVSRVLAEPENA</sequence>
<organism evidence="1 2">
    <name type="scientific">Mesorhizobium huakuii</name>
    <dbReference type="NCBI Taxonomy" id="28104"/>
    <lineage>
        <taxon>Bacteria</taxon>
        <taxon>Pseudomonadati</taxon>
        <taxon>Pseudomonadota</taxon>
        <taxon>Alphaproteobacteria</taxon>
        <taxon>Hyphomicrobiales</taxon>
        <taxon>Phyllobacteriaceae</taxon>
        <taxon>Mesorhizobium</taxon>
    </lineage>
</organism>
<evidence type="ECO:0000313" key="2">
    <source>
        <dbReference type="Proteomes" id="UP000515465"/>
    </source>
</evidence>
<dbReference type="Proteomes" id="UP000515465">
    <property type="component" value="Chromosome"/>
</dbReference>